<evidence type="ECO:0000313" key="3">
    <source>
        <dbReference type="Proteomes" id="UP001189429"/>
    </source>
</evidence>
<keyword evidence="1" id="KW-0812">Transmembrane</keyword>
<evidence type="ECO:0000256" key="1">
    <source>
        <dbReference type="SAM" id="Phobius"/>
    </source>
</evidence>
<feature type="non-terminal residue" evidence="2">
    <location>
        <position position="1"/>
    </location>
</feature>
<sequence length="156" mass="16394">VLSDWDGLGVPVLLSCLLPLICSLLPFWAQVFLGTLAQAPGVPGGRTTGSHAVQRLDSSWPPRWLEGQRNSCCGGGGGAAEEAVPIAARARRVGEPDSMAALVQMITGLAAATTLRRWVRRATPALPTAAGTKDEDGHLILDMFQGLVQLAEPSEE</sequence>
<keyword evidence="1" id="KW-1133">Transmembrane helix</keyword>
<proteinExistence type="predicted"/>
<evidence type="ECO:0000313" key="2">
    <source>
        <dbReference type="EMBL" id="CAK0858362.1"/>
    </source>
</evidence>
<gene>
    <name evidence="2" type="ORF">PCOR1329_LOCUS48162</name>
</gene>
<reference evidence="2" key="1">
    <citation type="submission" date="2023-10" db="EMBL/GenBank/DDBJ databases">
        <authorList>
            <person name="Chen Y."/>
            <person name="Shah S."/>
            <person name="Dougan E. K."/>
            <person name="Thang M."/>
            <person name="Chan C."/>
        </authorList>
    </citation>
    <scope>NUCLEOTIDE SEQUENCE [LARGE SCALE GENOMIC DNA]</scope>
</reference>
<keyword evidence="3" id="KW-1185">Reference proteome</keyword>
<comment type="caution">
    <text evidence="2">The sequence shown here is derived from an EMBL/GenBank/DDBJ whole genome shotgun (WGS) entry which is preliminary data.</text>
</comment>
<organism evidence="2 3">
    <name type="scientific">Prorocentrum cordatum</name>
    <dbReference type="NCBI Taxonomy" id="2364126"/>
    <lineage>
        <taxon>Eukaryota</taxon>
        <taxon>Sar</taxon>
        <taxon>Alveolata</taxon>
        <taxon>Dinophyceae</taxon>
        <taxon>Prorocentrales</taxon>
        <taxon>Prorocentraceae</taxon>
        <taxon>Prorocentrum</taxon>
    </lineage>
</organism>
<feature type="non-terminal residue" evidence="2">
    <location>
        <position position="156"/>
    </location>
</feature>
<name>A0ABN9UFM3_9DINO</name>
<accession>A0ABN9UFM3</accession>
<dbReference type="Proteomes" id="UP001189429">
    <property type="component" value="Unassembled WGS sequence"/>
</dbReference>
<dbReference type="EMBL" id="CAUYUJ010015813">
    <property type="protein sequence ID" value="CAK0858362.1"/>
    <property type="molecule type" value="Genomic_DNA"/>
</dbReference>
<protein>
    <submittedName>
        <fullName evidence="2">Uncharacterized protein</fullName>
    </submittedName>
</protein>
<feature type="transmembrane region" description="Helical" evidence="1">
    <location>
        <begin position="12"/>
        <end position="36"/>
    </location>
</feature>
<keyword evidence="1" id="KW-0472">Membrane</keyword>